<comment type="caution">
    <text evidence="17">The sequence shown here is derived from an EMBL/GenBank/DDBJ whole genome shotgun (WGS) entry which is preliminary data.</text>
</comment>
<evidence type="ECO:0000256" key="8">
    <source>
        <dbReference type="ARBA" id="ARBA00022723"/>
    </source>
</evidence>
<keyword evidence="14" id="KW-0472">Membrane</keyword>
<keyword evidence="10 13" id="KW-0863">Zinc-finger</keyword>
<evidence type="ECO:0000259" key="16">
    <source>
        <dbReference type="PROSITE" id="PS51873"/>
    </source>
</evidence>
<feature type="transmembrane region" description="Helical" evidence="14">
    <location>
        <begin position="241"/>
        <end position="266"/>
    </location>
</feature>
<comment type="cofactor">
    <cofactor evidence="2">
        <name>Zn(2+)</name>
        <dbReference type="ChEBI" id="CHEBI:29105"/>
    </cofactor>
</comment>
<keyword evidence="7" id="KW-0808">Transferase</keyword>
<accession>A0AAN7LDZ0</accession>
<dbReference type="EMBL" id="JAXQNO010000014">
    <property type="protein sequence ID" value="KAK4784481.1"/>
    <property type="molecule type" value="Genomic_DNA"/>
</dbReference>
<proteinExistence type="inferred from homology"/>
<dbReference type="GO" id="GO:0016567">
    <property type="term" value="P:protein ubiquitination"/>
    <property type="evidence" value="ECO:0007669"/>
    <property type="project" value="InterPro"/>
</dbReference>
<evidence type="ECO:0000256" key="11">
    <source>
        <dbReference type="ARBA" id="ARBA00022786"/>
    </source>
</evidence>
<dbReference type="Gene3D" id="1.20.120.1750">
    <property type="match status" value="1"/>
</dbReference>
<dbReference type="Proteomes" id="UP001346149">
    <property type="component" value="Unassembled WGS sequence"/>
</dbReference>
<evidence type="ECO:0000256" key="1">
    <source>
        <dbReference type="ARBA" id="ARBA00001798"/>
    </source>
</evidence>
<evidence type="ECO:0000256" key="12">
    <source>
        <dbReference type="ARBA" id="ARBA00022833"/>
    </source>
</evidence>
<keyword evidence="9" id="KW-0677">Repeat</keyword>
<evidence type="ECO:0000256" key="5">
    <source>
        <dbReference type="ARBA" id="ARBA00005884"/>
    </source>
</evidence>
<gene>
    <name evidence="17" type="ORF">SAY86_018849</name>
</gene>
<evidence type="ECO:0000256" key="6">
    <source>
        <dbReference type="ARBA" id="ARBA00012251"/>
    </source>
</evidence>
<dbReference type="InterPro" id="IPR044066">
    <property type="entry name" value="TRIAD_supradom"/>
</dbReference>
<comment type="function">
    <text evidence="3">Might act as an E3 ubiquitin-protein ligase, or as part of E3 complex, which accepts ubiquitin from specific E2 ubiquitin-conjugating enzymes and then transfers it to substrates.</text>
</comment>
<organism evidence="17 18">
    <name type="scientific">Trapa natans</name>
    <name type="common">Water chestnut</name>
    <dbReference type="NCBI Taxonomy" id="22666"/>
    <lineage>
        <taxon>Eukaryota</taxon>
        <taxon>Viridiplantae</taxon>
        <taxon>Streptophyta</taxon>
        <taxon>Embryophyta</taxon>
        <taxon>Tracheophyta</taxon>
        <taxon>Spermatophyta</taxon>
        <taxon>Magnoliopsida</taxon>
        <taxon>eudicotyledons</taxon>
        <taxon>Gunneridae</taxon>
        <taxon>Pentapetalae</taxon>
        <taxon>rosids</taxon>
        <taxon>malvids</taxon>
        <taxon>Myrtales</taxon>
        <taxon>Lythraceae</taxon>
        <taxon>Trapa</taxon>
    </lineage>
</organism>
<evidence type="ECO:0000256" key="13">
    <source>
        <dbReference type="PROSITE-ProRule" id="PRU00175"/>
    </source>
</evidence>
<dbReference type="InterPro" id="IPR031127">
    <property type="entry name" value="E3_UB_ligase_RBR"/>
</dbReference>
<dbReference type="PANTHER" id="PTHR11685">
    <property type="entry name" value="RBR FAMILY RING FINGER AND IBR DOMAIN-CONTAINING"/>
    <property type="match status" value="1"/>
</dbReference>
<dbReference type="InterPro" id="IPR001841">
    <property type="entry name" value="Znf_RING"/>
</dbReference>
<name>A0AAN7LDZ0_TRANT</name>
<feature type="domain" description="RING-type" evidence="16">
    <location>
        <begin position="23"/>
        <end position="234"/>
    </location>
</feature>
<dbReference type="AlphaFoldDB" id="A0AAN7LDZ0"/>
<feature type="domain" description="RING-type" evidence="15">
    <location>
        <begin position="27"/>
        <end position="86"/>
    </location>
</feature>
<sequence>MSVPMTNPAPPRKPPLVPPNPRTTFDCLLCMEENLPTSLLFTTTMRGGGGGRRCGHSRSICRRCLASYIKTSVEAGNPSIRCPVHNCYGWNLDSITCRGLVSGEVFARWCDLLCESALLGYDRCYCPNKDCQELIVDECGDKRAKKIWCPGCRRSCCFRCAEPWVGRNGHKCERVEVVIGTEVLRRCPGCKNYVEKNGGCSVIHCRCGTQFCYYCGWRREPSVYGGYCWCRGAVRGDLLTLMYQIGCILFLCFCIIIVVKLVLYFFDSK</sequence>
<evidence type="ECO:0000259" key="15">
    <source>
        <dbReference type="PROSITE" id="PS50089"/>
    </source>
</evidence>
<keyword evidence="14" id="KW-0812">Transmembrane</keyword>
<keyword evidence="11" id="KW-0833">Ubl conjugation pathway</keyword>
<comment type="pathway">
    <text evidence="4">Protein modification; protein ubiquitination.</text>
</comment>
<protein>
    <recommendedName>
        <fullName evidence="6">RBR-type E3 ubiquitin transferase</fullName>
        <ecNumber evidence="6">2.3.2.31</ecNumber>
    </recommendedName>
</protein>
<evidence type="ECO:0000256" key="7">
    <source>
        <dbReference type="ARBA" id="ARBA00022679"/>
    </source>
</evidence>
<evidence type="ECO:0000256" key="2">
    <source>
        <dbReference type="ARBA" id="ARBA00001947"/>
    </source>
</evidence>
<dbReference type="SUPFAM" id="SSF57850">
    <property type="entry name" value="RING/U-box"/>
    <property type="match status" value="2"/>
</dbReference>
<evidence type="ECO:0000256" key="10">
    <source>
        <dbReference type="ARBA" id="ARBA00022771"/>
    </source>
</evidence>
<keyword evidence="12" id="KW-0862">Zinc</keyword>
<keyword evidence="8" id="KW-0479">Metal-binding</keyword>
<evidence type="ECO:0000256" key="14">
    <source>
        <dbReference type="SAM" id="Phobius"/>
    </source>
</evidence>
<comment type="similarity">
    <text evidence="5">Belongs to the RBR family. Ariadne subfamily.</text>
</comment>
<evidence type="ECO:0000256" key="3">
    <source>
        <dbReference type="ARBA" id="ARBA00003976"/>
    </source>
</evidence>
<keyword evidence="18" id="KW-1185">Reference proteome</keyword>
<dbReference type="GO" id="GO:0008270">
    <property type="term" value="F:zinc ion binding"/>
    <property type="evidence" value="ECO:0007669"/>
    <property type="project" value="UniProtKB-KW"/>
</dbReference>
<dbReference type="GO" id="GO:0061630">
    <property type="term" value="F:ubiquitin protein ligase activity"/>
    <property type="evidence" value="ECO:0007669"/>
    <property type="project" value="UniProtKB-EC"/>
</dbReference>
<dbReference type="PROSITE" id="PS51873">
    <property type="entry name" value="TRIAD"/>
    <property type="match status" value="1"/>
</dbReference>
<comment type="catalytic activity">
    <reaction evidence="1">
        <text>[E2 ubiquitin-conjugating enzyme]-S-ubiquitinyl-L-cysteine + [acceptor protein]-L-lysine = [E2 ubiquitin-conjugating enzyme]-L-cysteine + [acceptor protein]-N(6)-ubiquitinyl-L-lysine.</text>
        <dbReference type="EC" id="2.3.2.31"/>
    </reaction>
</comment>
<dbReference type="EC" id="2.3.2.31" evidence="6"/>
<evidence type="ECO:0000313" key="17">
    <source>
        <dbReference type="EMBL" id="KAK4784481.1"/>
    </source>
</evidence>
<dbReference type="InterPro" id="IPR002867">
    <property type="entry name" value="IBR_dom"/>
</dbReference>
<keyword evidence="14" id="KW-1133">Transmembrane helix</keyword>
<dbReference type="PROSITE" id="PS50089">
    <property type="entry name" value="ZF_RING_2"/>
    <property type="match status" value="1"/>
</dbReference>
<evidence type="ECO:0000256" key="4">
    <source>
        <dbReference type="ARBA" id="ARBA00004906"/>
    </source>
</evidence>
<evidence type="ECO:0000256" key="9">
    <source>
        <dbReference type="ARBA" id="ARBA00022737"/>
    </source>
</evidence>
<evidence type="ECO:0000313" key="18">
    <source>
        <dbReference type="Proteomes" id="UP001346149"/>
    </source>
</evidence>
<reference evidence="17 18" key="1">
    <citation type="journal article" date="2023" name="Hortic Res">
        <title>Pangenome of water caltrop reveals structural variations and asymmetric subgenome divergence after allopolyploidization.</title>
        <authorList>
            <person name="Zhang X."/>
            <person name="Chen Y."/>
            <person name="Wang L."/>
            <person name="Yuan Y."/>
            <person name="Fang M."/>
            <person name="Shi L."/>
            <person name="Lu R."/>
            <person name="Comes H.P."/>
            <person name="Ma Y."/>
            <person name="Chen Y."/>
            <person name="Huang G."/>
            <person name="Zhou Y."/>
            <person name="Zheng Z."/>
            <person name="Qiu Y."/>
        </authorList>
    </citation>
    <scope>NUCLEOTIDE SEQUENCE [LARGE SCALE GENOMIC DNA]</scope>
    <source>
        <strain evidence="17">F231</strain>
    </source>
</reference>
<dbReference type="Pfam" id="PF01485">
    <property type="entry name" value="IBR"/>
    <property type="match status" value="1"/>
</dbReference>